<dbReference type="EMBL" id="KV428195">
    <property type="protein sequence ID" value="KZT34181.1"/>
    <property type="molecule type" value="Genomic_DNA"/>
</dbReference>
<gene>
    <name evidence="1" type="ORF">SISSUDRAFT_992164</name>
</gene>
<evidence type="ECO:0000313" key="2">
    <source>
        <dbReference type="Proteomes" id="UP000076798"/>
    </source>
</evidence>
<organism evidence="1 2">
    <name type="scientific">Sistotremastrum suecicum HHB10207 ss-3</name>
    <dbReference type="NCBI Taxonomy" id="1314776"/>
    <lineage>
        <taxon>Eukaryota</taxon>
        <taxon>Fungi</taxon>
        <taxon>Dikarya</taxon>
        <taxon>Basidiomycota</taxon>
        <taxon>Agaricomycotina</taxon>
        <taxon>Agaricomycetes</taxon>
        <taxon>Sistotremastrales</taxon>
        <taxon>Sistotremastraceae</taxon>
        <taxon>Sistotremastrum</taxon>
    </lineage>
</organism>
<accession>A0A165ZCZ0</accession>
<keyword evidence="2" id="KW-1185">Reference proteome</keyword>
<dbReference type="Proteomes" id="UP000076798">
    <property type="component" value="Unassembled WGS sequence"/>
</dbReference>
<proteinExistence type="predicted"/>
<sequence>MDATFLTAQEELELSSHIHGLLDDYVLTHLTIDFIEYTNSEVSDILSQNLAFVPVDAPGQIAPHANPYDALSRLWKLSSLKPYDQKWSMTDKTIQWIRDINAMNSRRGDTKAGKVWWEEDQSK</sequence>
<reference evidence="1 2" key="1">
    <citation type="journal article" date="2016" name="Mol. Biol. Evol.">
        <title>Comparative Genomics of Early-Diverging Mushroom-Forming Fungi Provides Insights into the Origins of Lignocellulose Decay Capabilities.</title>
        <authorList>
            <person name="Nagy L.G."/>
            <person name="Riley R."/>
            <person name="Tritt A."/>
            <person name="Adam C."/>
            <person name="Daum C."/>
            <person name="Floudas D."/>
            <person name="Sun H."/>
            <person name="Yadav J.S."/>
            <person name="Pangilinan J."/>
            <person name="Larsson K.H."/>
            <person name="Matsuura K."/>
            <person name="Barry K."/>
            <person name="Labutti K."/>
            <person name="Kuo R."/>
            <person name="Ohm R.A."/>
            <person name="Bhattacharya S.S."/>
            <person name="Shirouzu T."/>
            <person name="Yoshinaga Y."/>
            <person name="Martin F.M."/>
            <person name="Grigoriev I.V."/>
            <person name="Hibbett D.S."/>
        </authorList>
    </citation>
    <scope>NUCLEOTIDE SEQUENCE [LARGE SCALE GENOMIC DNA]</scope>
    <source>
        <strain evidence="1 2">HHB10207 ss-3</strain>
    </source>
</reference>
<name>A0A165ZCZ0_9AGAM</name>
<dbReference type="AlphaFoldDB" id="A0A165ZCZ0"/>
<protein>
    <submittedName>
        <fullName evidence="1">Uncharacterized protein</fullName>
    </submittedName>
</protein>
<dbReference type="OrthoDB" id="2422840at2759"/>
<evidence type="ECO:0000313" key="1">
    <source>
        <dbReference type="EMBL" id="KZT34181.1"/>
    </source>
</evidence>